<evidence type="ECO:0000313" key="3">
    <source>
        <dbReference type="EMBL" id="MFC6179913.1"/>
    </source>
</evidence>
<reference evidence="4" key="2">
    <citation type="journal article" date="2019" name="Int. J. Syst. Evol. Microbiol.">
        <title>The Global Catalogue of Microorganisms (GCM) 10K type strain sequencing project: providing services to taxonomists for standard genome sequencing and annotation.</title>
        <authorList>
            <consortium name="The Broad Institute Genomics Platform"/>
            <consortium name="The Broad Institute Genome Sequencing Center for Infectious Disease"/>
            <person name="Wu L."/>
            <person name="Ma J."/>
        </authorList>
    </citation>
    <scope>NUCLEOTIDE SEQUENCE [LARGE SCALE GENOMIC DNA]</scope>
    <source>
        <strain evidence="4">CCM 8933</strain>
    </source>
</reference>
<comment type="caution">
    <text evidence="3">The sequence shown here is derived from an EMBL/GenBank/DDBJ whole genome shotgun (WGS) entry which is preliminary data.</text>
</comment>
<protein>
    <submittedName>
        <fullName evidence="3">Uncharacterized protein</fullName>
    </submittedName>
</protein>
<feature type="chain" id="PRO_5045033274" evidence="1">
    <location>
        <begin position="30"/>
        <end position="185"/>
    </location>
</feature>
<keyword evidence="4" id="KW-1185">Reference proteome</keyword>
<feature type="signal peptide" evidence="1">
    <location>
        <begin position="1"/>
        <end position="29"/>
    </location>
</feature>
<reference evidence="3" key="1">
    <citation type="journal article" date="2014" name="Int. J. Syst. Evol. Microbiol.">
        <title>Complete genome of a new Firmicutes species belonging to the dominant human colonic microbiota ('Ruminococcus bicirculans') reveals two chromosomes and a selective capacity to utilize plant glucans.</title>
        <authorList>
            <consortium name="NISC Comparative Sequencing Program"/>
            <person name="Wegmann U."/>
            <person name="Louis P."/>
            <person name="Goesmann A."/>
            <person name="Henrissat B."/>
            <person name="Duncan S.H."/>
            <person name="Flint H.J."/>
        </authorList>
    </citation>
    <scope>NUCLEOTIDE SEQUENCE</scope>
    <source>
        <strain evidence="3">CCM 8933</strain>
    </source>
</reference>
<dbReference type="EMBL" id="JBHSSC010000004">
    <property type="protein sequence ID" value="MFC6179849.1"/>
    <property type="molecule type" value="Genomic_DNA"/>
</dbReference>
<proteinExistence type="predicted"/>
<dbReference type="RefSeq" id="WP_137629161.1">
    <property type="nucleotide sequence ID" value="NZ_BJDJ01000018.1"/>
</dbReference>
<reference evidence="3" key="3">
    <citation type="submission" date="2024-09" db="EMBL/GenBank/DDBJ databases">
        <authorList>
            <person name="Sun Q."/>
            <person name="Mori K."/>
        </authorList>
    </citation>
    <scope>NUCLEOTIDE SEQUENCE</scope>
    <source>
        <strain evidence="3">CCM 8933</strain>
    </source>
</reference>
<organism evidence="3 4">
    <name type="scientific">Lactiplantibacillus daowaiensis</name>
    <dbReference type="NCBI Taxonomy" id="2559918"/>
    <lineage>
        <taxon>Bacteria</taxon>
        <taxon>Bacillati</taxon>
        <taxon>Bacillota</taxon>
        <taxon>Bacilli</taxon>
        <taxon>Lactobacillales</taxon>
        <taxon>Lactobacillaceae</taxon>
        <taxon>Lactiplantibacillus</taxon>
    </lineage>
</organism>
<gene>
    <name evidence="2" type="ORF">ACFP5Y_01075</name>
    <name evidence="3" type="ORF">ACFP5Y_01410</name>
</gene>
<dbReference type="Proteomes" id="UP001596282">
    <property type="component" value="Unassembled WGS sequence"/>
</dbReference>
<dbReference type="EMBL" id="JBHSSC010000004">
    <property type="protein sequence ID" value="MFC6179913.1"/>
    <property type="molecule type" value="Genomic_DNA"/>
</dbReference>
<evidence type="ECO:0000313" key="4">
    <source>
        <dbReference type="Proteomes" id="UP001596282"/>
    </source>
</evidence>
<name>A0ABW1RWW7_9LACO</name>
<evidence type="ECO:0000256" key="1">
    <source>
        <dbReference type="SAM" id="SignalP"/>
    </source>
</evidence>
<sequence>MKKIMKRVSLGLVTIGMLMGSLSVTPSMAQASSNTTVETHKITETTGDGEHYFTVDGKYYTPEEYAAWEAAQTASNNTYVYNVKKLTAKKSKSGKSVKVTGKVVATAADSGNLHKATYVRIKTYKGYKYAKLTKSMTFSKTIAAPKAKTVMVRPGYYKSTKKNGKTVKVFQVWGANKKVTVKAYK</sequence>
<evidence type="ECO:0000313" key="2">
    <source>
        <dbReference type="EMBL" id="MFC6179849.1"/>
    </source>
</evidence>
<accession>A0ABW1RWW7</accession>
<keyword evidence="1" id="KW-0732">Signal</keyword>